<dbReference type="InterPro" id="IPR035809">
    <property type="entry name" value="NAPRTase_arc-type"/>
</dbReference>
<dbReference type="HOGENOM" id="CLU_043773_0_0_9"/>
<dbReference type="EC" id="6.3.4.21" evidence="5"/>
<keyword evidence="5" id="KW-0328">Glycosyltransferase</keyword>
<dbReference type="InterPro" id="IPR013785">
    <property type="entry name" value="Aldolase_TIM"/>
</dbReference>
<dbReference type="AlphaFoldDB" id="K4LVG1"/>
<evidence type="ECO:0000256" key="2">
    <source>
        <dbReference type="ARBA" id="ARBA00047445"/>
    </source>
</evidence>
<dbReference type="InterPro" id="IPR037128">
    <property type="entry name" value="Quinolinate_PRibosylTase_N_sf"/>
</dbReference>
<evidence type="ECO:0000313" key="6">
    <source>
        <dbReference type="Proteomes" id="UP000000467"/>
    </source>
</evidence>
<feature type="domain" description="Quinolinate phosphoribosyl transferase N-terminal" evidence="4">
    <location>
        <begin position="53"/>
        <end position="142"/>
    </location>
</feature>
<evidence type="ECO:0000313" key="5">
    <source>
        <dbReference type="EMBL" id="AFV12004.1"/>
    </source>
</evidence>
<dbReference type="InterPro" id="IPR053190">
    <property type="entry name" value="NAPRTase-like"/>
</dbReference>
<dbReference type="CDD" id="cd01571">
    <property type="entry name" value="NAPRTase_B"/>
    <property type="match status" value="1"/>
</dbReference>
<evidence type="ECO:0000256" key="1">
    <source>
        <dbReference type="ARBA" id="ARBA00022679"/>
    </source>
</evidence>
<dbReference type="Pfam" id="PF02749">
    <property type="entry name" value="QRPTase_N"/>
    <property type="match status" value="1"/>
</dbReference>
<dbReference type="InterPro" id="IPR002638">
    <property type="entry name" value="Quinolinate_PRibosylTrfase_C"/>
</dbReference>
<dbReference type="PANTHER" id="PTHR43202">
    <property type="entry name" value="NICOTINATE-NUCLEOTIDE PYROPHOSPHORYLASE"/>
    <property type="match status" value="1"/>
</dbReference>
<organism evidence="5 6">
    <name type="scientific">Thermacetogenium phaeum (strain ATCC BAA-254 / DSM 26808 / PB)</name>
    <dbReference type="NCBI Taxonomy" id="1089553"/>
    <lineage>
        <taxon>Bacteria</taxon>
        <taxon>Bacillati</taxon>
        <taxon>Bacillota</taxon>
        <taxon>Clostridia</taxon>
        <taxon>Thermoanaerobacterales</taxon>
        <taxon>Thermoanaerobacteraceae</taxon>
        <taxon>Thermacetogenium</taxon>
    </lineage>
</organism>
<dbReference type="GO" id="GO:0004514">
    <property type="term" value="F:nicotinate-nucleotide diphosphorylase (carboxylating) activity"/>
    <property type="evidence" value="ECO:0007669"/>
    <property type="project" value="UniProtKB-EC"/>
</dbReference>
<keyword evidence="1 5" id="KW-0808">Transferase</keyword>
<dbReference type="KEGG" id="tpz:Tph_c18040"/>
<accession>K4LVG1</accession>
<dbReference type="InterPro" id="IPR036068">
    <property type="entry name" value="Nicotinate_pribotase-like_C"/>
</dbReference>
<dbReference type="GO" id="GO:0004516">
    <property type="term" value="F:nicotinate phosphoribosyltransferase activity"/>
    <property type="evidence" value="ECO:0007669"/>
    <property type="project" value="UniProtKB-EC"/>
</dbReference>
<dbReference type="STRING" id="1089553.Tph_c18040"/>
<sequence length="361" mass="38744">MAKLSNDSKLKGVKGMKDSFIDSLARVAGIRIDPKRKFYSATPEEILCGATTDIYFVRTHEILSELGLINTPVMAEVFCRREGVFAGIKEVMDLLEDKDVEVWALPEGSSMQGKEVVLRLKGPYGEFGIFETPILGFLASSSGWATAARLAKEAAGEKPVLCFGARHIHPAVAPVMERAAIVGGCDGASCILAAKLAGREPQGTIPHAMILIIGDTVKAALAYHRLMPPDAPRTVLVDTFKDEAEEALRVAEALGLGLTGVRLDTPGERGGVTPELVKEVRARLDQKGYNHVRIFVSGGLTPERIRVLSEAGADAFGVGSYISGAAPIDMTLDLKEVNGTPLTKRGRIPGETPNERLVKMK</sequence>
<dbReference type="PANTHER" id="PTHR43202:SF1">
    <property type="entry name" value="NICOTINATE PHOSPHORIBOSYLTRANSFERASE"/>
    <property type="match status" value="1"/>
</dbReference>
<dbReference type="EMBL" id="CP003732">
    <property type="protein sequence ID" value="AFV12004.1"/>
    <property type="molecule type" value="Genomic_DNA"/>
</dbReference>
<dbReference type="Gene3D" id="3.20.20.70">
    <property type="entry name" value="Aldolase class I"/>
    <property type="match status" value="1"/>
</dbReference>
<dbReference type="SUPFAM" id="SSF51690">
    <property type="entry name" value="Nicotinate/Quinolinate PRTase C-terminal domain-like"/>
    <property type="match status" value="1"/>
</dbReference>
<dbReference type="NCBIfam" id="NF006415">
    <property type="entry name" value="PRK08662.1"/>
    <property type="match status" value="1"/>
</dbReference>
<proteinExistence type="predicted"/>
<dbReference type="Proteomes" id="UP000000467">
    <property type="component" value="Chromosome"/>
</dbReference>
<dbReference type="Gene3D" id="3.90.1170.20">
    <property type="entry name" value="Quinolinate phosphoribosyl transferase, N-terminal domain"/>
    <property type="match status" value="1"/>
</dbReference>
<name>K4LVG1_THEPS</name>
<reference evidence="5 6" key="1">
    <citation type="journal article" date="2012" name="BMC Genomics">
        <title>Genome-guided analysis of physiological and morphological traits of the fermentative acetate oxidizer Thermacetogenium phaeum.</title>
        <authorList>
            <person name="Oehler D."/>
            <person name="Poehlein A."/>
            <person name="Leimbach A."/>
            <person name="Muller N."/>
            <person name="Daniel R."/>
            <person name="Gottschalk G."/>
            <person name="Schink B."/>
        </authorList>
    </citation>
    <scope>NUCLEOTIDE SEQUENCE [LARGE SCALE GENOMIC DNA]</scope>
    <source>
        <strain evidence="6">ATCC BAA-254 / DSM 26808 / PB</strain>
    </source>
</reference>
<feature type="domain" description="Quinolinate phosphoribosyl transferase C-terminal" evidence="3">
    <location>
        <begin position="145"/>
        <end position="333"/>
    </location>
</feature>
<dbReference type="eggNOG" id="COG1488">
    <property type="taxonomic scope" value="Bacteria"/>
</dbReference>
<dbReference type="Pfam" id="PF01729">
    <property type="entry name" value="QRPTase_C"/>
    <property type="match status" value="1"/>
</dbReference>
<dbReference type="SUPFAM" id="SSF54675">
    <property type="entry name" value="Nicotinate/Quinolinate PRTase N-terminal domain-like"/>
    <property type="match status" value="1"/>
</dbReference>
<evidence type="ECO:0000259" key="3">
    <source>
        <dbReference type="Pfam" id="PF01729"/>
    </source>
</evidence>
<protein>
    <submittedName>
        <fullName evidence="5">Nicotinate phosphoribosyltransferase PncB</fullName>
        <ecNumber evidence="5">6.3.4.21</ecNumber>
    </submittedName>
</protein>
<gene>
    <name evidence="5" type="primary">pncB</name>
    <name evidence="5" type="ordered locus">Tph_c18040</name>
</gene>
<evidence type="ECO:0000259" key="4">
    <source>
        <dbReference type="Pfam" id="PF02749"/>
    </source>
</evidence>
<dbReference type="InterPro" id="IPR022412">
    <property type="entry name" value="Quinolinate_PRibosylTrfase_N"/>
</dbReference>
<keyword evidence="6" id="KW-1185">Reference proteome</keyword>
<dbReference type="GO" id="GO:0009435">
    <property type="term" value="P:NAD+ biosynthetic process"/>
    <property type="evidence" value="ECO:0007669"/>
    <property type="project" value="InterPro"/>
</dbReference>
<keyword evidence="5" id="KW-0436">Ligase</keyword>
<comment type="catalytic activity">
    <reaction evidence="2">
        <text>nicotinate beta-D-ribonucleotide + CO2 + diphosphate = quinolinate + 5-phospho-alpha-D-ribose 1-diphosphate + 2 H(+)</text>
        <dbReference type="Rhea" id="RHEA:12733"/>
        <dbReference type="ChEBI" id="CHEBI:15378"/>
        <dbReference type="ChEBI" id="CHEBI:16526"/>
        <dbReference type="ChEBI" id="CHEBI:29959"/>
        <dbReference type="ChEBI" id="CHEBI:33019"/>
        <dbReference type="ChEBI" id="CHEBI:57502"/>
        <dbReference type="ChEBI" id="CHEBI:58017"/>
        <dbReference type="EC" id="2.4.2.19"/>
    </reaction>
</comment>